<dbReference type="EMBL" id="CAJNOM010000177">
    <property type="protein sequence ID" value="CAF1184607.1"/>
    <property type="molecule type" value="Genomic_DNA"/>
</dbReference>
<dbReference type="Proteomes" id="UP000663832">
    <property type="component" value="Unassembled WGS sequence"/>
</dbReference>
<dbReference type="OrthoDB" id="10053581at2759"/>
<protein>
    <submittedName>
        <fullName evidence="2">Uncharacterized protein</fullName>
    </submittedName>
</protein>
<gene>
    <name evidence="1" type="ORF">BJG266_LOCUS23225</name>
    <name evidence="2" type="ORF">QVE165_LOCUS24885</name>
</gene>
<keyword evidence="3" id="KW-1185">Reference proteome</keyword>
<dbReference type="Proteomes" id="UP000663877">
    <property type="component" value="Unassembled WGS sequence"/>
</dbReference>
<comment type="caution">
    <text evidence="2">The sequence shown here is derived from an EMBL/GenBank/DDBJ whole genome shotgun (WGS) entry which is preliminary data.</text>
</comment>
<dbReference type="InterPro" id="IPR036188">
    <property type="entry name" value="FAD/NAD-bd_sf"/>
</dbReference>
<accession>A0A814VBC4</accession>
<evidence type="ECO:0000313" key="1">
    <source>
        <dbReference type="EMBL" id="CAF1135088.1"/>
    </source>
</evidence>
<evidence type="ECO:0000313" key="2">
    <source>
        <dbReference type="EMBL" id="CAF1184607.1"/>
    </source>
</evidence>
<organism evidence="2 3">
    <name type="scientific">Adineta steineri</name>
    <dbReference type="NCBI Taxonomy" id="433720"/>
    <lineage>
        <taxon>Eukaryota</taxon>
        <taxon>Metazoa</taxon>
        <taxon>Spiralia</taxon>
        <taxon>Gnathifera</taxon>
        <taxon>Rotifera</taxon>
        <taxon>Eurotatoria</taxon>
        <taxon>Bdelloidea</taxon>
        <taxon>Adinetida</taxon>
        <taxon>Adinetidae</taxon>
        <taxon>Adineta</taxon>
    </lineage>
</organism>
<evidence type="ECO:0000313" key="3">
    <source>
        <dbReference type="Proteomes" id="UP000663832"/>
    </source>
</evidence>
<dbReference type="AlphaFoldDB" id="A0A814VBC4"/>
<sequence>MDCVIDASGTYGCPNFAGPGKLPAINERTLRMTASSLISYRVPNERDEYLAGKRILLIGKGHSAATSAVFLGQLKKRYPETQLFWVIKQSVDHLPYCSNPNDPLEQRRHLADEANRIYADGVTFNEIYTNTVVTQFVLTSSSTAVDVTLEASSSRLLRNIDYVIVNTGLQPDRSLYANLNVHECPLTKGPIALAAKLLSSIVNDCLQQISHGANSLMTTENNFFIVGNKSYGTHTNFLMKIGFEQVDLVFQLINASRKVSMDVTENCSPVHGT</sequence>
<reference evidence="2" key="1">
    <citation type="submission" date="2021-02" db="EMBL/GenBank/DDBJ databases">
        <authorList>
            <person name="Nowell W R."/>
        </authorList>
    </citation>
    <scope>NUCLEOTIDE SEQUENCE</scope>
</reference>
<dbReference type="SUPFAM" id="SSF51905">
    <property type="entry name" value="FAD/NAD(P)-binding domain"/>
    <property type="match status" value="1"/>
</dbReference>
<dbReference type="Gene3D" id="3.50.50.60">
    <property type="entry name" value="FAD/NAD(P)-binding domain"/>
    <property type="match status" value="1"/>
</dbReference>
<name>A0A814VBC4_9BILA</name>
<proteinExistence type="predicted"/>
<dbReference type="EMBL" id="CAJNOI010000152">
    <property type="protein sequence ID" value="CAF1135088.1"/>
    <property type="molecule type" value="Genomic_DNA"/>
</dbReference>